<proteinExistence type="predicted"/>
<evidence type="ECO:0000313" key="1">
    <source>
        <dbReference type="EMBL" id="BBY72810.1"/>
    </source>
</evidence>
<protein>
    <submittedName>
        <fullName evidence="1">Uncharacterized protein</fullName>
    </submittedName>
</protein>
<keyword evidence="2" id="KW-1185">Reference proteome</keyword>
<organism evidence="1 2">
    <name type="scientific">Mycobacterium paraintracellulare</name>
    <dbReference type="NCBI Taxonomy" id="1138383"/>
    <lineage>
        <taxon>Bacteria</taxon>
        <taxon>Bacillati</taxon>
        <taxon>Actinomycetota</taxon>
        <taxon>Actinomycetes</taxon>
        <taxon>Mycobacteriales</taxon>
        <taxon>Mycobacteriaceae</taxon>
        <taxon>Mycobacterium</taxon>
        <taxon>Mycobacterium avium complex (MAC)</taxon>
    </lineage>
</organism>
<dbReference type="EMBL" id="AP022597">
    <property type="protein sequence ID" value="BBY72810.1"/>
    <property type="molecule type" value="Genomic_DNA"/>
</dbReference>
<reference evidence="1 2" key="1">
    <citation type="journal article" date="2019" name="Emerg. Microbes Infect.">
        <title>Comprehensive subspecies identification of 175 nontuberculous mycobacteria species based on 7547 genomic profiles.</title>
        <authorList>
            <person name="Matsumoto Y."/>
            <person name="Kinjo T."/>
            <person name="Motooka D."/>
            <person name="Nabeya D."/>
            <person name="Jung N."/>
            <person name="Uechi K."/>
            <person name="Horii T."/>
            <person name="Iida T."/>
            <person name="Fujita J."/>
            <person name="Nakamura S."/>
        </authorList>
    </citation>
    <scope>NUCLEOTIDE SEQUENCE [LARGE SCALE GENOMIC DNA]</scope>
    <source>
        <strain evidence="1 2">JCM 30622</strain>
    </source>
</reference>
<sequence length="50" mass="5397">MAISTLLPLVALRPSRDAVKHTKTQTIEAVNRGAPSHTQNMGFALEVPDL</sequence>
<dbReference type="Proteomes" id="UP000466578">
    <property type="component" value="Chromosome"/>
</dbReference>
<gene>
    <name evidence="1" type="ORF">MPRI_49970</name>
</gene>
<name>A0ABM7KEU6_9MYCO</name>
<accession>A0ABM7KEU6</accession>
<evidence type="ECO:0000313" key="2">
    <source>
        <dbReference type="Proteomes" id="UP000466578"/>
    </source>
</evidence>